<gene>
    <name evidence="2" type="ORF">ACFO4O_01555</name>
</gene>
<proteinExistence type="predicted"/>
<protein>
    <submittedName>
        <fullName evidence="2">SixA phosphatase family protein</fullName>
    </submittedName>
</protein>
<dbReference type="InterPro" id="IPR051021">
    <property type="entry name" value="Mito_Ser/Thr_phosphatase"/>
</dbReference>
<keyword evidence="1" id="KW-0378">Hydrolase</keyword>
<evidence type="ECO:0000313" key="2">
    <source>
        <dbReference type="EMBL" id="MFC4698846.1"/>
    </source>
</evidence>
<dbReference type="InterPro" id="IPR029033">
    <property type="entry name" value="His_PPase_superfam"/>
</dbReference>
<keyword evidence="3" id="KW-1185">Reference proteome</keyword>
<sequence length="170" mass="18958">MILIIMRHGEATPYQANDKSRALTRFGLTQSANAGKRLSDYFTGRGLAASIDQVWVSPYLRTQQTYDAVSEHMHFNQKHDTDLITPMGRANDVHDFIDGILHQQNGGTETADSKTPEHLMLISHMPLVSLLADKVCTGFNGKIFDTADILIIDYDPTTHIGQQIALYQSI</sequence>
<comment type="caution">
    <text evidence="2">The sequence shown here is derived from an EMBL/GenBank/DDBJ whole genome shotgun (WGS) entry which is preliminary data.</text>
</comment>
<dbReference type="Pfam" id="PF00300">
    <property type="entry name" value="His_Phos_1"/>
    <property type="match status" value="1"/>
</dbReference>
<evidence type="ECO:0000256" key="1">
    <source>
        <dbReference type="ARBA" id="ARBA00022801"/>
    </source>
</evidence>
<dbReference type="PANTHER" id="PTHR20935">
    <property type="entry name" value="PHOSPHOGLYCERATE MUTASE-RELATED"/>
    <property type="match status" value="1"/>
</dbReference>
<dbReference type="InterPro" id="IPR013078">
    <property type="entry name" value="His_Pase_superF_clade-1"/>
</dbReference>
<dbReference type="Proteomes" id="UP001595897">
    <property type="component" value="Unassembled WGS sequence"/>
</dbReference>
<dbReference type="SUPFAM" id="SSF53254">
    <property type="entry name" value="Phosphoglycerate mutase-like"/>
    <property type="match status" value="1"/>
</dbReference>
<reference evidence="3" key="1">
    <citation type="journal article" date="2019" name="Int. J. Syst. Evol. Microbiol.">
        <title>The Global Catalogue of Microorganisms (GCM) 10K type strain sequencing project: providing services to taxonomists for standard genome sequencing and annotation.</title>
        <authorList>
            <consortium name="The Broad Institute Genomics Platform"/>
            <consortium name="The Broad Institute Genome Sequencing Center for Infectious Disease"/>
            <person name="Wu L."/>
            <person name="Ma J."/>
        </authorList>
    </citation>
    <scope>NUCLEOTIDE SEQUENCE [LARGE SCALE GENOMIC DNA]</scope>
    <source>
        <strain evidence="3">KACC 12507</strain>
    </source>
</reference>
<dbReference type="CDD" id="cd07067">
    <property type="entry name" value="HP_PGM_like"/>
    <property type="match status" value="1"/>
</dbReference>
<accession>A0ABV9LQQ5</accession>
<name>A0ABV9LQQ5_9ALTE</name>
<dbReference type="RefSeq" id="WP_382405528.1">
    <property type="nucleotide sequence ID" value="NZ_JBHSGU010000002.1"/>
</dbReference>
<dbReference type="PANTHER" id="PTHR20935:SF0">
    <property type="entry name" value="SERINE_THREONINE-PROTEIN PHOSPHATASE PGAM5, MITOCHONDRIAL"/>
    <property type="match status" value="1"/>
</dbReference>
<dbReference type="Gene3D" id="3.40.50.1240">
    <property type="entry name" value="Phosphoglycerate mutase-like"/>
    <property type="match status" value="1"/>
</dbReference>
<dbReference type="EMBL" id="JBHSGU010000002">
    <property type="protein sequence ID" value="MFC4698846.1"/>
    <property type="molecule type" value="Genomic_DNA"/>
</dbReference>
<evidence type="ECO:0000313" key="3">
    <source>
        <dbReference type="Proteomes" id="UP001595897"/>
    </source>
</evidence>
<organism evidence="2 3">
    <name type="scientific">Glaciecola siphonariae</name>
    <dbReference type="NCBI Taxonomy" id="521012"/>
    <lineage>
        <taxon>Bacteria</taxon>
        <taxon>Pseudomonadati</taxon>
        <taxon>Pseudomonadota</taxon>
        <taxon>Gammaproteobacteria</taxon>
        <taxon>Alteromonadales</taxon>
        <taxon>Alteromonadaceae</taxon>
        <taxon>Glaciecola</taxon>
    </lineage>
</organism>